<sequence length="265" mass="31051">MKQTLADTELTGPVQQMKYATTDPDGKYYGYELSFFDEKGLLLKWEDYTAGHELDKTLVYTFDDQGNLLEKALTSAAKGPIYKNSYFENGTLKECTEYYGEDTFYTRYDEAGNVLEQLENNNPLPVEEDPYNEQWETNTSTDDDGCRIEITRYYSFDALMEITKSKYNSRQQLLEEYKFQDADSLAGNQAVETIICQYNEHGHLTAKISDKVTATGTVERTVHRYEFTYDLHHNWIEKVEIMNNRITDYKDKVRFIRRREILYAP</sequence>
<protein>
    <recommendedName>
        <fullName evidence="3">YD repeat-containing protein</fullName>
    </recommendedName>
</protein>
<dbReference type="EMBL" id="FUZZ01000002">
    <property type="protein sequence ID" value="SKD04168.1"/>
    <property type="molecule type" value="Genomic_DNA"/>
</dbReference>
<reference evidence="1 2" key="1">
    <citation type="submission" date="2017-02" db="EMBL/GenBank/DDBJ databases">
        <authorList>
            <person name="Peterson S.W."/>
        </authorList>
    </citation>
    <scope>NUCLEOTIDE SEQUENCE [LARGE SCALE GENOMIC DNA]</scope>
    <source>
        <strain evidence="1 2">DSM 18108</strain>
    </source>
</reference>
<evidence type="ECO:0000313" key="1">
    <source>
        <dbReference type="EMBL" id="SKD04168.1"/>
    </source>
</evidence>
<name>A0A1T5NVJ4_9BACT</name>
<accession>A0A1T5NVJ4</accession>
<evidence type="ECO:0008006" key="3">
    <source>
        <dbReference type="Google" id="ProtNLM"/>
    </source>
</evidence>
<evidence type="ECO:0000313" key="2">
    <source>
        <dbReference type="Proteomes" id="UP000190166"/>
    </source>
</evidence>
<proteinExistence type="predicted"/>
<gene>
    <name evidence="1" type="ORF">SAMN05660461_2773</name>
</gene>
<dbReference type="Proteomes" id="UP000190166">
    <property type="component" value="Unassembled WGS sequence"/>
</dbReference>
<dbReference type="RefSeq" id="WP_079470096.1">
    <property type="nucleotide sequence ID" value="NZ_FUZZ01000002.1"/>
</dbReference>
<organism evidence="1 2">
    <name type="scientific">Chitinophaga ginsengisegetis</name>
    <dbReference type="NCBI Taxonomy" id="393003"/>
    <lineage>
        <taxon>Bacteria</taxon>
        <taxon>Pseudomonadati</taxon>
        <taxon>Bacteroidota</taxon>
        <taxon>Chitinophagia</taxon>
        <taxon>Chitinophagales</taxon>
        <taxon>Chitinophagaceae</taxon>
        <taxon>Chitinophaga</taxon>
    </lineage>
</organism>
<keyword evidence="2" id="KW-1185">Reference proteome</keyword>
<dbReference type="STRING" id="393003.SAMN05660461_2773"/>
<dbReference type="Gene3D" id="3.90.930.1">
    <property type="match status" value="1"/>
</dbReference>
<dbReference type="AlphaFoldDB" id="A0A1T5NVJ4"/>